<accession>A0A1K1Q4B5</accession>
<dbReference type="AlphaFoldDB" id="A0A1K1Q4B5"/>
<dbReference type="Proteomes" id="UP000182958">
    <property type="component" value="Unassembled WGS sequence"/>
</dbReference>
<name>A0A1K1Q4B5_SELRU</name>
<evidence type="ECO:0000313" key="4">
    <source>
        <dbReference type="Proteomes" id="UP000182958"/>
    </source>
</evidence>
<dbReference type="EMBL" id="FPJA01000010">
    <property type="protein sequence ID" value="SFW54604.1"/>
    <property type="molecule type" value="Genomic_DNA"/>
</dbReference>
<dbReference type="EMBL" id="SVCA01000006">
    <property type="protein sequence ID" value="MBE6085436.1"/>
    <property type="molecule type" value="Genomic_DNA"/>
</dbReference>
<evidence type="ECO:0000259" key="1">
    <source>
        <dbReference type="Pfam" id="PF18813"/>
    </source>
</evidence>
<gene>
    <name evidence="2" type="ORF">E7203_08300</name>
    <name evidence="3" type="ORF">SAMN02910323_2352</name>
</gene>
<dbReference type="Pfam" id="PF18813">
    <property type="entry name" value="PBECR4"/>
    <property type="match status" value="1"/>
</dbReference>
<proteinExistence type="predicted"/>
<reference evidence="2" key="3">
    <citation type="submission" date="2019-04" db="EMBL/GenBank/DDBJ databases">
        <title>Evolution of Biomass-Degrading Anaerobic Consortia Revealed by Metagenomics.</title>
        <authorList>
            <person name="Peng X."/>
        </authorList>
    </citation>
    <scope>NUCLEOTIDE SEQUENCE</scope>
    <source>
        <strain evidence="2">SIG242</strain>
    </source>
</reference>
<feature type="domain" description="Phage-Barnase-EndoU-ColicinE5/D-RelE like nuclease 4" evidence="1">
    <location>
        <begin position="7"/>
        <end position="195"/>
    </location>
</feature>
<reference evidence="3" key="1">
    <citation type="submission" date="2016-11" db="EMBL/GenBank/DDBJ databases">
        <authorList>
            <person name="Jaros S."/>
            <person name="Januszkiewicz K."/>
            <person name="Wedrychowicz H."/>
        </authorList>
    </citation>
    <scope>NUCLEOTIDE SEQUENCE [LARGE SCALE GENOMIC DNA]</scope>
    <source>
        <strain evidence="3">C3</strain>
    </source>
</reference>
<keyword evidence="4" id="KW-1185">Reference proteome</keyword>
<evidence type="ECO:0000313" key="3">
    <source>
        <dbReference type="EMBL" id="SFW54604.1"/>
    </source>
</evidence>
<reference evidence="4" key="2">
    <citation type="submission" date="2016-11" db="EMBL/GenBank/DDBJ databases">
        <authorList>
            <person name="Varghese N."/>
            <person name="Submissions S."/>
        </authorList>
    </citation>
    <scope>NUCLEOTIDE SEQUENCE [LARGE SCALE GENOMIC DNA]</scope>
    <source>
        <strain evidence="4">C3</strain>
    </source>
</reference>
<protein>
    <recommendedName>
        <fullName evidence="1">Phage-Barnase-EndoU-ColicinE5/D-RelE like nuclease 4 domain-containing protein</fullName>
    </recommendedName>
</protein>
<dbReference type="Proteomes" id="UP000772151">
    <property type="component" value="Unassembled WGS sequence"/>
</dbReference>
<sequence length="201" mass="23273">MEQEIDWLRESAKAFAKLKNIRYDLIITHAGKLVKLSIGFDNSHYHHIAGLHKLKDIDQLRLRRRRSTAVIFDEILRGKITLATIEHSDFLNSQLSERIKLAGQLEHILDEDNLLFSFDARYGQARFSAIPADYVITDGARHIAIYVFLAKDGESCYVTRSLFRDARDYTEGQHRFTILHKEKINIKTGENKVLFSSLENK</sequence>
<dbReference type="InterPro" id="IPR041420">
    <property type="entry name" value="PBECR4"/>
</dbReference>
<organism evidence="3 4">
    <name type="scientific">Selenomonas ruminantium</name>
    <dbReference type="NCBI Taxonomy" id="971"/>
    <lineage>
        <taxon>Bacteria</taxon>
        <taxon>Bacillati</taxon>
        <taxon>Bacillota</taxon>
        <taxon>Negativicutes</taxon>
        <taxon>Selenomonadales</taxon>
        <taxon>Selenomonadaceae</taxon>
        <taxon>Selenomonas</taxon>
    </lineage>
</organism>
<dbReference type="RefSeq" id="WP_081368589.1">
    <property type="nucleotide sequence ID" value="NZ_FPJA01000010.1"/>
</dbReference>
<evidence type="ECO:0000313" key="2">
    <source>
        <dbReference type="EMBL" id="MBE6085436.1"/>
    </source>
</evidence>